<dbReference type="InterPro" id="IPR057326">
    <property type="entry name" value="KR_dom"/>
</dbReference>
<reference evidence="8" key="1">
    <citation type="submission" date="2024-04" db="EMBL/GenBank/DDBJ databases">
        <authorList>
            <person name="Shaw F."/>
            <person name="Minotto A."/>
        </authorList>
    </citation>
    <scope>NUCLEOTIDE SEQUENCE [LARGE SCALE GENOMIC DNA]</scope>
</reference>
<evidence type="ECO:0000256" key="2">
    <source>
        <dbReference type="ARBA" id="ARBA00022857"/>
    </source>
</evidence>
<accession>A0ABP1E0G7</accession>
<evidence type="ECO:0000256" key="3">
    <source>
        <dbReference type="ARBA" id="ARBA00023002"/>
    </source>
</evidence>
<dbReference type="InterPro" id="IPR036291">
    <property type="entry name" value="NAD(P)-bd_dom_sf"/>
</dbReference>
<dbReference type="PANTHER" id="PTHR43008">
    <property type="entry name" value="BENZIL REDUCTASE"/>
    <property type="match status" value="1"/>
</dbReference>
<keyword evidence="3" id="KW-0560">Oxidoreductase</keyword>
<evidence type="ECO:0000256" key="1">
    <source>
        <dbReference type="ARBA" id="ARBA00006484"/>
    </source>
</evidence>
<dbReference type="Proteomes" id="UP001497453">
    <property type="component" value="Chromosome 7"/>
</dbReference>
<keyword evidence="8" id="KW-1185">Reference proteome</keyword>
<dbReference type="SMART" id="SM00822">
    <property type="entry name" value="PKS_KR"/>
    <property type="match status" value="1"/>
</dbReference>
<dbReference type="CDD" id="cd05233">
    <property type="entry name" value="SDR_c"/>
    <property type="match status" value="1"/>
</dbReference>
<proteinExistence type="inferred from homology"/>
<dbReference type="EMBL" id="OZ037950">
    <property type="protein sequence ID" value="CAL1713561.1"/>
    <property type="molecule type" value="Genomic_DNA"/>
</dbReference>
<dbReference type="Pfam" id="PF00106">
    <property type="entry name" value="adh_short"/>
    <property type="match status" value="1"/>
</dbReference>
<evidence type="ECO:0000313" key="7">
    <source>
        <dbReference type="EMBL" id="CAL1713561.1"/>
    </source>
</evidence>
<organism evidence="7 8">
    <name type="scientific">Somion occarium</name>
    <dbReference type="NCBI Taxonomy" id="3059160"/>
    <lineage>
        <taxon>Eukaryota</taxon>
        <taxon>Fungi</taxon>
        <taxon>Dikarya</taxon>
        <taxon>Basidiomycota</taxon>
        <taxon>Agaricomycotina</taxon>
        <taxon>Agaricomycetes</taxon>
        <taxon>Polyporales</taxon>
        <taxon>Cerrenaceae</taxon>
        <taxon>Somion</taxon>
    </lineage>
</organism>
<dbReference type="InterPro" id="IPR020904">
    <property type="entry name" value="Sc_DH/Rdtase_CS"/>
</dbReference>
<dbReference type="PRINTS" id="PR00080">
    <property type="entry name" value="SDRFAMILY"/>
</dbReference>
<feature type="compositionally biased region" description="Polar residues" evidence="5">
    <location>
        <begin position="1"/>
        <end position="10"/>
    </location>
</feature>
<feature type="domain" description="Ketoreductase" evidence="6">
    <location>
        <begin position="45"/>
        <end position="234"/>
    </location>
</feature>
<dbReference type="PRINTS" id="PR00081">
    <property type="entry name" value="GDHRDH"/>
</dbReference>
<dbReference type="InterPro" id="IPR002347">
    <property type="entry name" value="SDR_fam"/>
</dbReference>
<dbReference type="Gene3D" id="3.40.50.720">
    <property type="entry name" value="NAD(P)-binding Rossmann-like Domain"/>
    <property type="match status" value="1"/>
</dbReference>
<name>A0ABP1E0G7_9APHY</name>
<feature type="compositionally biased region" description="Low complexity" evidence="5">
    <location>
        <begin position="11"/>
        <end position="20"/>
    </location>
</feature>
<protein>
    <recommendedName>
        <fullName evidence="6">Ketoreductase domain-containing protein</fullName>
    </recommendedName>
</protein>
<feature type="region of interest" description="Disordered" evidence="5">
    <location>
        <begin position="1"/>
        <end position="20"/>
    </location>
</feature>
<evidence type="ECO:0000313" key="8">
    <source>
        <dbReference type="Proteomes" id="UP001497453"/>
    </source>
</evidence>
<comment type="similarity">
    <text evidence="1 4">Belongs to the short-chain dehydrogenases/reductases (SDR) family.</text>
</comment>
<dbReference type="PROSITE" id="PS00061">
    <property type="entry name" value="ADH_SHORT"/>
    <property type="match status" value="1"/>
</dbReference>
<gene>
    <name evidence="7" type="ORF">GFSPODELE1_LOCUS9366</name>
</gene>
<evidence type="ECO:0000256" key="4">
    <source>
        <dbReference type="RuleBase" id="RU000363"/>
    </source>
</evidence>
<evidence type="ECO:0000259" key="6">
    <source>
        <dbReference type="SMART" id="SM00822"/>
    </source>
</evidence>
<dbReference type="PANTHER" id="PTHR43008:SF7">
    <property type="entry name" value="SHORT CHAIN DEHYDROGENASE_REDUCTASE (AFU_ORTHOLOGUE AFUA_2G00830)"/>
    <property type="match status" value="1"/>
</dbReference>
<evidence type="ECO:0000256" key="5">
    <source>
        <dbReference type="SAM" id="MobiDB-lite"/>
    </source>
</evidence>
<dbReference type="SUPFAM" id="SSF51735">
    <property type="entry name" value="NAD(P)-binding Rossmann-fold domains"/>
    <property type="match status" value="1"/>
</dbReference>
<sequence>MTTISVSTNGSRRPSPLRPNSSFAFENPIAPVDDAAVHPILHSGRVAVITGAASGIGAAAAVEFAKLGMKVALADVNEDQLRAAGEEVAKVSGDPSNVLVVPTDVSKIEDVVRFRDRVYEAWGEVAVLMNNAGISSKGTSWDGLDAWHKVFDVNLFGVLNVQQTFVQSMIYQENAAAIINTGSKQGITNPPGNAAYNASKAAVKSLTESLAHELREHPAGNNTTAHLFIPGWTWTGLTGAGKGGEKPAGAWTAQETVLYMVHAHFGSLSYWPLTKPVFFFTRSISSVKANSTSSSRIMRLARSSINCVSCGPRETLQKAVLLLVVGTRITRPCLRSIFGMGWLSLTEMLIVCTLIRSGEGKKKEMIGRYRMTTRRKKNLYDYSMIGFA</sequence>
<keyword evidence="2" id="KW-0521">NADP</keyword>